<dbReference type="EC" id="2.7.13.3" evidence="2"/>
<evidence type="ECO:0000256" key="2">
    <source>
        <dbReference type="ARBA" id="ARBA00012438"/>
    </source>
</evidence>
<evidence type="ECO:0000313" key="5">
    <source>
        <dbReference type="EMBL" id="SJM33282.1"/>
    </source>
</evidence>
<dbReference type="GO" id="GO:0004673">
    <property type="term" value="F:protein histidine kinase activity"/>
    <property type="evidence" value="ECO:0007669"/>
    <property type="project" value="UniProtKB-EC"/>
</dbReference>
<keyword evidence="6" id="KW-1185">Reference proteome</keyword>
<protein>
    <recommendedName>
        <fullName evidence="2">histidine kinase</fullName>
        <ecNumber evidence="2">2.7.13.3</ecNumber>
    </recommendedName>
</protein>
<gene>
    <name evidence="5" type="ORF">BQ8482_340178</name>
</gene>
<dbReference type="InterPro" id="IPR005467">
    <property type="entry name" value="His_kinase_dom"/>
</dbReference>
<dbReference type="PANTHER" id="PTHR33803:SF3">
    <property type="entry name" value="BLL1974 PROTEIN"/>
    <property type="match status" value="1"/>
</dbReference>
<comment type="catalytic activity">
    <reaction evidence="1">
        <text>ATP + protein L-histidine = ADP + protein N-phospho-L-histidine.</text>
        <dbReference type="EC" id="2.7.13.3"/>
    </reaction>
</comment>
<dbReference type="InterPro" id="IPR003594">
    <property type="entry name" value="HATPase_dom"/>
</dbReference>
<dbReference type="Gene3D" id="3.30.565.10">
    <property type="entry name" value="Histidine kinase-like ATPase, C-terminal domain"/>
    <property type="match status" value="1"/>
</dbReference>
<name>A0A2P9AQC5_9HYPH</name>
<dbReference type="PRINTS" id="PR00344">
    <property type="entry name" value="BCTRLSENSOR"/>
</dbReference>
<keyword evidence="3" id="KW-0472">Membrane</keyword>
<dbReference type="Pfam" id="PF02518">
    <property type="entry name" value="HATPase_c"/>
    <property type="match status" value="1"/>
</dbReference>
<dbReference type="PROSITE" id="PS50109">
    <property type="entry name" value="HIS_KIN"/>
    <property type="match status" value="1"/>
</dbReference>
<dbReference type="InterPro" id="IPR036890">
    <property type="entry name" value="HATPase_C_sf"/>
</dbReference>
<keyword evidence="3" id="KW-0812">Transmembrane</keyword>
<organism evidence="5 6">
    <name type="scientific">Mesorhizobium delmotii</name>
    <dbReference type="NCBI Taxonomy" id="1631247"/>
    <lineage>
        <taxon>Bacteria</taxon>
        <taxon>Pseudomonadati</taxon>
        <taxon>Pseudomonadota</taxon>
        <taxon>Alphaproteobacteria</taxon>
        <taxon>Hyphomicrobiales</taxon>
        <taxon>Phyllobacteriaceae</taxon>
        <taxon>Mesorhizobium</taxon>
    </lineage>
</organism>
<dbReference type="AlphaFoldDB" id="A0A2P9AQC5"/>
<evidence type="ECO:0000256" key="1">
    <source>
        <dbReference type="ARBA" id="ARBA00000085"/>
    </source>
</evidence>
<feature type="transmembrane region" description="Helical" evidence="3">
    <location>
        <begin position="133"/>
        <end position="153"/>
    </location>
</feature>
<evidence type="ECO:0000256" key="3">
    <source>
        <dbReference type="SAM" id="Phobius"/>
    </source>
</evidence>
<reference evidence="6" key="1">
    <citation type="submission" date="2016-12" db="EMBL/GenBank/DDBJ databases">
        <authorList>
            <person name="Brunel B."/>
        </authorList>
    </citation>
    <scope>NUCLEOTIDE SEQUENCE [LARGE SCALE GENOMIC DNA]</scope>
</reference>
<dbReference type="SUPFAM" id="SSF55874">
    <property type="entry name" value="ATPase domain of HSP90 chaperone/DNA topoisomerase II/histidine kinase"/>
    <property type="match status" value="1"/>
</dbReference>
<evidence type="ECO:0000259" key="4">
    <source>
        <dbReference type="PROSITE" id="PS50109"/>
    </source>
</evidence>
<accession>A0A2P9AQC5</accession>
<evidence type="ECO:0000313" key="6">
    <source>
        <dbReference type="Proteomes" id="UP000245698"/>
    </source>
</evidence>
<dbReference type="InterPro" id="IPR004358">
    <property type="entry name" value="Sig_transdc_His_kin-like_C"/>
</dbReference>
<sequence length="158" mass="17202">MPIKVEATTRDGELRISVSNAGEPIPHETMQRLFQPFQRGRPRSSPQGLGLGLYIASQIAQAHRGTLSVTSDVDGLTKVVKRALRRRAAVEPVIGHLKNDHRMGRNFLAFSEGDANNAVLAAVGYNFSLLLNWLRLLCAVLLALFATPAAPPIQPRTA</sequence>
<feature type="domain" description="Histidine kinase" evidence="4">
    <location>
        <begin position="1"/>
        <end position="86"/>
    </location>
</feature>
<dbReference type="Proteomes" id="UP000245698">
    <property type="component" value="Unassembled WGS sequence"/>
</dbReference>
<proteinExistence type="predicted"/>
<dbReference type="PANTHER" id="PTHR33803">
    <property type="entry name" value="IS1478 TRANSPOSASE"/>
    <property type="match status" value="1"/>
</dbReference>
<dbReference type="EMBL" id="FUIG01000042">
    <property type="protein sequence ID" value="SJM33282.1"/>
    <property type="molecule type" value="Genomic_DNA"/>
</dbReference>
<keyword evidence="3" id="KW-1133">Transmembrane helix</keyword>